<dbReference type="EMBL" id="BAABJQ010000029">
    <property type="protein sequence ID" value="GAA5197376.1"/>
    <property type="molecule type" value="Genomic_DNA"/>
</dbReference>
<dbReference type="SUPFAM" id="SSF48452">
    <property type="entry name" value="TPR-like"/>
    <property type="match status" value="3"/>
</dbReference>
<evidence type="ECO:0000313" key="2">
    <source>
        <dbReference type="Proteomes" id="UP001501570"/>
    </source>
</evidence>
<sequence length="1152" mass="122189">MSDRAVEVYARVGGAWSCGSGVWLSDRLVVTAAHVVTDPDTPVSAIQLGPGSEAVRGRVVWSGREIGVDVALVEVADSGSAPVSRRHGVRWGRLVGTAPAVPCTGWGFPEVVASPDMRDVEQMSGRINPGRLAKAGLLSIGVDAPPERVKAQVTGGGSPWAGMSGAGVWCGELLVGVVVRDPAGFDGRRLAAVPVARLLADARFAGLVADAASRPAVVEPVELDGLFTSPPLPTSPALLLRADVAAVTFRGASRLTLLDDLQTWCERPTGFGVRLVVGPGGQGKSRLARELVERMRAAGWVAGAVRPLPDESAVIALGSLGVDVLLVVDYAEARGEQLLDLVNKLARSEHRVRMLLLARGAGEWRQEVAARDETLAPVADCPVDALGPVEPDPAGRQDLFHDAVRDLAARLPQVPGYGDAEWPTLAETVATRPPAELETSRFATVLAVQMGALASLLETAYPSVDKGRAEEVLLRHESRYWTTTATTGKVTLSPVTLPVVVAAAAVFGADTRDQAATIVEHLPGTRDQSEDQRAAIVRWLARLYPTDGGWWGALTPDVLAEYHITQILAEQPHLFDQAAGHADQGQWERALTVLTRAAATRPQLTPVLVGLIGLHSTLSLPIAIAVATEAADPQPVLQAIATTLGHIGEDDLELMLAVHDAIPQDTQVLRDTAAQITARLVHLYRTRSNTDPDAYLPHVAGSLNNLSNRLTGLGRWEEGLAAVQEAVEVYRELAAARPGAFLPDLAMSLSNLSIGLGNLGRWGEGLAAVEEAVDVYRRLAVARPDAFLPNLASSLNNLSNRLTGLGRWEEALTAVEEAVQIRRGLAAARPDAFLPDLASSLNNLSVGLGNLGRREEGLDAVQEAIDLYRGLAAARPDAFLPDLGLSLNNLSNRLADLGRREEGLVAIEEAVDVYRGLATARPDVFMPGLAGSLNNLSVGLGNLGRREEGLDAVQEAVRIRRGLATAQPDAFKPDLADSLNNLSIRLGDLGRRKEGLAAVQEAVRIRRGLATAQPDAFMPDLAGSLNNLSINLGDLGRREEGLAAVQEAVDLYRGLATAQPDAFKPGLAGSLNNLSIGLGNLGRWEEGLAAVQEAVDLYRGLATARPEAFTPDLVRSSFNLARALTNLGYHERARQILSEPATPTEPARDVTP</sequence>
<dbReference type="PANTHER" id="PTHR19959">
    <property type="entry name" value="KINESIN LIGHT CHAIN"/>
    <property type="match status" value="1"/>
</dbReference>
<dbReference type="InterPro" id="IPR043504">
    <property type="entry name" value="Peptidase_S1_PA_chymotrypsin"/>
</dbReference>
<evidence type="ECO:0008006" key="3">
    <source>
        <dbReference type="Google" id="ProtNLM"/>
    </source>
</evidence>
<comment type="caution">
    <text evidence="1">The sequence shown here is derived from an EMBL/GenBank/DDBJ whole genome shotgun (WGS) entry which is preliminary data.</text>
</comment>
<proteinExistence type="predicted"/>
<evidence type="ECO:0000313" key="1">
    <source>
        <dbReference type="EMBL" id="GAA5197376.1"/>
    </source>
</evidence>
<dbReference type="Pfam" id="PF13374">
    <property type="entry name" value="TPR_10"/>
    <property type="match status" value="8"/>
</dbReference>
<dbReference type="InterPro" id="IPR019734">
    <property type="entry name" value="TPR_rpt"/>
</dbReference>
<name>A0ABP9SJ55_9ACTN</name>
<gene>
    <name evidence="1" type="ORF">GCM10023322_68490</name>
</gene>
<dbReference type="Proteomes" id="UP001501570">
    <property type="component" value="Unassembled WGS sequence"/>
</dbReference>
<reference evidence="2" key="1">
    <citation type="journal article" date="2019" name="Int. J. Syst. Evol. Microbiol.">
        <title>The Global Catalogue of Microorganisms (GCM) 10K type strain sequencing project: providing services to taxonomists for standard genome sequencing and annotation.</title>
        <authorList>
            <consortium name="The Broad Institute Genomics Platform"/>
            <consortium name="The Broad Institute Genome Sequencing Center for Infectious Disease"/>
            <person name="Wu L."/>
            <person name="Ma J."/>
        </authorList>
    </citation>
    <scope>NUCLEOTIDE SEQUENCE [LARGE SCALE GENOMIC DNA]</scope>
    <source>
        <strain evidence="2">JCM 18304</strain>
    </source>
</reference>
<dbReference type="InterPro" id="IPR009003">
    <property type="entry name" value="Peptidase_S1_PA"/>
</dbReference>
<dbReference type="InterPro" id="IPR011990">
    <property type="entry name" value="TPR-like_helical_dom_sf"/>
</dbReference>
<organism evidence="1 2">
    <name type="scientific">Rugosimonospora acidiphila</name>
    <dbReference type="NCBI Taxonomy" id="556531"/>
    <lineage>
        <taxon>Bacteria</taxon>
        <taxon>Bacillati</taxon>
        <taxon>Actinomycetota</taxon>
        <taxon>Actinomycetes</taxon>
        <taxon>Micromonosporales</taxon>
        <taxon>Micromonosporaceae</taxon>
        <taxon>Rugosimonospora</taxon>
    </lineage>
</organism>
<keyword evidence="2" id="KW-1185">Reference proteome</keyword>
<dbReference type="SUPFAM" id="SSF50494">
    <property type="entry name" value="Trypsin-like serine proteases"/>
    <property type="match status" value="1"/>
</dbReference>
<dbReference type="PANTHER" id="PTHR19959:SF119">
    <property type="entry name" value="FUNGAL LIPASE-LIKE DOMAIN-CONTAINING PROTEIN"/>
    <property type="match status" value="1"/>
</dbReference>
<accession>A0ABP9SJ55</accession>
<dbReference type="Gene3D" id="1.25.40.10">
    <property type="entry name" value="Tetratricopeptide repeat domain"/>
    <property type="match status" value="3"/>
</dbReference>
<dbReference type="Gene3D" id="2.40.10.10">
    <property type="entry name" value="Trypsin-like serine proteases"/>
    <property type="match status" value="1"/>
</dbReference>
<protein>
    <recommendedName>
        <fullName evidence="3">Tetratricopeptide repeat protein</fullName>
    </recommendedName>
</protein>
<dbReference type="SMART" id="SM00028">
    <property type="entry name" value="TPR"/>
    <property type="match status" value="8"/>
</dbReference>